<sequence length="74" mass="8595">MEVRTSAQAEPEIYDDNEFAETVVDLETCALQNFAINSDAEQLRLLTVLMKKCGWMMHKKTLQHNNKKTAKFYI</sequence>
<reference evidence="2" key="1">
    <citation type="submission" date="2022-11" db="UniProtKB">
        <authorList>
            <consortium name="WormBaseParasite"/>
        </authorList>
    </citation>
    <scope>IDENTIFICATION</scope>
</reference>
<name>A0A915KLY8_ROMCU</name>
<evidence type="ECO:0000313" key="1">
    <source>
        <dbReference type="Proteomes" id="UP000887565"/>
    </source>
</evidence>
<organism evidence="1 2">
    <name type="scientific">Romanomermis culicivorax</name>
    <name type="common">Nematode worm</name>
    <dbReference type="NCBI Taxonomy" id="13658"/>
    <lineage>
        <taxon>Eukaryota</taxon>
        <taxon>Metazoa</taxon>
        <taxon>Ecdysozoa</taxon>
        <taxon>Nematoda</taxon>
        <taxon>Enoplea</taxon>
        <taxon>Dorylaimia</taxon>
        <taxon>Mermithida</taxon>
        <taxon>Mermithoidea</taxon>
        <taxon>Mermithidae</taxon>
        <taxon>Romanomermis</taxon>
    </lineage>
</organism>
<evidence type="ECO:0000313" key="2">
    <source>
        <dbReference type="WBParaSite" id="nRc.2.0.1.t39048-RA"/>
    </source>
</evidence>
<dbReference type="Proteomes" id="UP000887565">
    <property type="component" value="Unplaced"/>
</dbReference>
<protein>
    <submittedName>
        <fullName evidence="2">Uncharacterized protein</fullName>
    </submittedName>
</protein>
<keyword evidence="1" id="KW-1185">Reference proteome</keyword>
<accession>A0A915KLY8</accession>
<dbReference type="WBParaSite" id="nRc.2.0.1.t39048-RA">
    <property type="protein sequence ID" value="nRc.2.0.1.t39048-RA"/>
    <property type="gene ID" value="nRc.2.0.1.g39048"/>
</dbReference>
<proteinExistence type="predicted"/>
<dbReference type="AlphaFoldDB" id="A0A915KLY8"/>